<evidence type="ECO:0000259" key="4">
    <source>
        <dbReference type="Pfam" id="PF00890"/>
    </source>
</evidence>
<evidence type="ECO:0000256" key="2">
    <source>
        <dbReference type="ARBA" id="ARBA00023002"/>
    </source>
</evidence>
<dbReference type="AlphaFoldDB" id="A0A484ZRU3"/>
<dbReference type="Pfam" id="PF00890">
    <property type="entry name" value="FAD_binding_2"/>
    <property type="match status" value="1"/>
</dbReference>
<evidence type="ECO:0000313" key="5">
    <source>
        <dbReference type="EMBL" id="VFS50133.1"/>
    </source>
</evidence>
<feature type="chain" id="PRO_5019815884" evidence="3">
    <location>
        <begin position="24"/>
        <end position="125"/>
    </location>
</feature>
<accession>A0A484ZRU3</accession>
<dbReference type="GO" id="GO:0016491">
    <property type="term" value="F:oxidoreductase activity"/>
    <property type="evidence" value="ECO:0007669"/>
    <property type="project" value="UniProtKB-KW"/>
</dbReference>
<proteinExistence type="predicted"/>
<keyword evidence="1" id="KW-0285">Flavoprotein</keyword>
<feature type="signal peptide" evidence="3">
    <location>
        <begin position="1"/>
        <end position="23"/>
    </location>
</feature>
<dbReference type="Proteomes" id="UP000373449">
    <property type="component" value="Unassembled WGS sequence"/>
</dbReference>
<name>A0A484ZRU3_9GAMM</name>
<keyword evidence="2" id="KW-0560">Oxidoreductase</keyword>
<reference evidence="5 6" key="1">
    <citation type="submission" date="2019-03" db="EMBL/GenBank/DDBJ databases">
        <authorList>
            <consortium name="Pathogen Informatics"/>
        </authorList>
    </citation>
    <scope>NUCLEOTIDE SEQUENCE [LARGE SCALE GENOMIC DNA]</scope>
    <source>
        <strain evidence="5 6">NCTC12282</strain>
    </source>
</reference>
<evidence type="ECO:0000256" key="3">
    <source>
        <dbReference type="SAM" id="SignalP"/>
    </source>
</evidence>
<gene>
    <name evidence="5" type="ORF">NCTC12282_04351</name>
</gene>
<sequence>MKKIRKGLLLMGVFAAFSTSVFADINMNKKPSINLSNPTIEPVTEEIIQTDIIVIGGGLSGMSAGLTAAEQGAKVVIFEKLPSLGGAGVYPEGSLGVGTKLQKRKAKEQRLMTLLVKRLIFITGE</sequence>
<dbReference type="InterPro" id="IPR003953">
    <property type="entry name" value="FAD-dep_OxRdtase_2_FAD-bd"/>
</dbReference>
<organism evidence="5 6">
    <name type="scientific">Budvicia aquatica</name>
    <dbReference type="NCBI Taxonomy" id="82979"/>
    <lineage>
        <taxon>Bacteria</taxon>
        <taxon>Pseudomonadati</taxon>
        <taxon>Pseudomonadota</taxon>
        <taxon>Gammaproteobacteria</taxon>
        <taxon>Enterobacterales</taxon>
        <taxon>Budviciaceae</taxon>
        <taxon>Budvicia</taxon>
    </lineage>
</organism>
<dbReference type="SUPFAM" id="SSF51905">
    <property type="entry name" value="FAD/NAD(P)-binding domain"/>
    <property type="match status" value="1"/>
</dbReference>
<dbReference type="Gene3D" id="3.50.50.60">
    <property type="entry name" value="FAD/NAD(P)-binding domain"/>
    <property type="match status" value="1"/>
</dbReference>
<evidence type="ECO:0000313" key="6">
    <source>
        <dbReference type="Proteomes" id="UP000373449"/>
    </source>
</evidence>
<protein>
    <submittedName>
        <fullName evidence="5">Coenzyme F420-reducing hydrogenase, delta subunit</fullName>
    </submittedName>
</protein>
<dbReference type="InterPro" id="IPR036188">
    <property type="entry name" value="FAD/NAD-bd_sf"/>
</dbReference>
<evidence type="ECO:0000256" key="1">
    <source>
        <dbReference type="ARBA" id="ARBA00022630"/>
    </source>
</evidence>
<dbReference type="RefSeq" id="WP_368658573.1">
    <property type="nucleotide sequence ID" value="NZ_CAADJA010000002.1"/>
</dbReference>
<keyword evidence="3" id="KW-0732">Signal</keyword>
<feature type="domain" description="FAD-dependent oxidoreductase 2 FAD-binding" evidence="4">
    <location>
        <begin position="51"/>
        <end position="103"/>
    </location>
</feature>
<dbReference type="EMBL" id="CAADJA010000002">
    <property type="protein sequence ID" value="VFS50133.1"/>
    <property type="molecule type" value="Genomic_DNA"/>
</dbReference>